<protein>
    <submittedName>
        <fullName evidence="1">Uncharacterized protein</fullName>
    </submittedName>
</protein>
<keyword evidence="2" id="KW-1185">Reference proteome</keyword>
<proteinExistence type="predicted"/>
<dbReference type="Proteomes" id="UP000617684">
    <property type="component" value="Segment"/>
</dbReference>
<reference evidence="1" key="1">
    <citation type="submission" date="2020-01" db="EMBL/GenBank/DDBJ databases">
        <title>Patterns of diversity and host range of bacteriophage communities associated with bean-nodulatin bacteria.</title>
        <authorList>
            <person name="Vann Cauwenberghe J."/>
            <person name="Santamaria R.I."/>
            <person name="Bustos P."/>
            <person name="Juarez S."/>
            <person name="Gonzalez V."/>
        </authorList>
    </citation>
    <scope>NUCLEOTIDE SEQUENCE</scope>
</reference>
<name>A0A7S5R3G3_9CAUD</name>
<gene>
    <name evidence="1" type="ORF">EVB89_024</name>
</gene>
<organism evidence="1 2">
    <name type="scientific">Rhizobium phage RHph_N38</name>
    <dbReference type="NCBI Taxonomy" id="2509750"/>
    <lineage>
        <taxon>Viruses</taxon>
        <taxon>Duplodnaviria</taxon>
        <taxon>Heunggongvirae</taxon>
        <taxon>Uroviricota</taxon>
        <taxon>Caudoviricetes</taxon>
        <taxon>Schitoviridae</taxon>
        <taxon>Demetervirinae</taxon>
        <taxon>Cyamitesvirus</taxon>
        <taxon>Cyamitesvirus N38</taxon>
    </lineage>
</organism>
<sequence>MPRARKGDRVRCISYDYAFYPYGSIGEVLEVGRADGTGNDIIKLANPESPLGYSWYLTKNFQFLERSVKQDTKTMAAYEKTKYFVAVVDEEKTTPQFLVLDVESVGPLRDMKSEAFSDARIRIRADDAGKKLVILQTIALVEEEDPRPPIKITEYK</sequence>
<evidence type="ECO:0000313" key="1">
    <source>
        <dbReference type="EMBL" id="QIG70487.1"/>
    </source>
</evidence>
<evidence type="ECO:0000313" key="2">
    <source>
        <dbReference type="Proteomes" id="UP000617684"/>
    </source>
</evidence>
<accession>A0A7S5R3G3</accession>
<dbReference type="EMBL" id="MN988517">
    <property type="protein sequence ID" value="QIG70487.1"/>
    <property type="molecule type" value="Genomic_DNA"/>
</dbReference>